<dbReference type="InterPro" id="IPR036291">
    <property type="entry name" value="NAD(P)-bd_dom_sf"/>
</dbReference>
<dbReference type="SUPFAM" id="SSF51735">
    <property type="entry name" value="NAD(P)-binding Rossmann-fold domains"/>
    <property type="match status" value="1"/>
</dbReference>
<organism evidence="6 7">
    <name type="scientific">Aspergillus pseudocaelatus</name>
    <dbReference type="NCBI Taxonomy" id="1825620"/>
    <lineage>
        <taxon>Eukaryota</taxon>
        <taxon>Fungi</taxon>
        <taxon>Dikarya</taxon>
        <taxon>Ascomycota</taxon>
        <taxon>Pezizomycotina</taxon>
        <taxon>Eurotiomycetes</taxon>
        <taxon>Eurotiomycetidae</taxon>
        <taxon>Eurotiales</taxon>
        <taxon>Aspergillaceae</taxon>
        <taxon>Aspergillus</taxon>
        <taxon>Aspergillus subgen. Circumdati</taxon>
    </lineage>
</organism>
<gene>
    <name evidence="6" type="ORF">BDV36DRAFT_298308</name>
</gene>
<evidence type="ECO:0000313" key="7">
    <source>
        <dbReference type="Proteomes" id="UP000325395"/>
    </source>
</evidence>
<dbReference type="InterPro" id="IPR047122">
    <property type="entry name" value="Trans-enoyl_RdTase-like"/>
</dbReference>
<dbReference type="Gene3D" id="3.40.50.720">
    <property type="entry name" value="NAD(P)-binding Rossmann-like Domain"/>
    <property type="match status" value="1"/>
</dbReference>
<dbReference type="PANTHER" id="PTHR45348:SF6">
    <property type="entry name" value="TRANS-ENOYL REDUCTASE APDC"/>
    <property type="match status" value="1"/>
</dbReference>
<dbReference type="Proteomes" id="UP000325395">
    <property type="component" value="Unassembled WGS sequence"/>
</dbReference>
<evidence type="ECO:0000256" key="3">
    <source>
        <dbReference type="ARBA" id="ARBA00022857"/>
    </source>
</evidence>
<comment type="similarity">
    <text evidence="1">Belongs to the zinc-containing alcohol dehydrogenase family.</text>
</comment>
<keyword evidence="3" id="KW-0521">NADP</keyword>
<accession>A0ABQ6WDK1</accession>
<sequence>MAVPNTQTALKITAPGQFQVIASSPVPELDPDEILVQVVCIAINPVDAKSADLSPTVGATSGSDFSGEVVKRGRAVSDQTVQVGERVCGCVFGNNPDRPENGAFAQYIAVPADLIFKLPRGVSFATGATLGVGLSTVGMALYHTWGLPVPEDRNSSIPDGSQYVLVYGGGTATGTLAIQMLRRSGLIPITTCSPRNFHRVRSLGAAAAFDYASPTCGHDIREFTQDTLSCALDCITDLPSMKICYEAIGCNGGQYLSLEPFPLRGHTRRSVKPNWILSLTMFNKPIQWKKPYQRAAKVQDREFAAGWFRIAQQLLSAGEIIPHPHQVSSNPGLESVIGGLDAVHKGEVAGVELVYHI</sequence>
<keyword evidence="2" id="KW-0547">Nucleotide-binding</keyword>
<evidence type="ECO:0000256" key="1">
    <source>
        <dbReference type="ARBA" id="ARBA00008072"/>
    </source>
</evidence>
<dbReference type="SMART" id="SM00829">
    <property type="entry name" value="PKS_ER"/>
    <property type="match status" value="1"/>
</dbReference>
<dbReference type="InterPro" id="IPR011032">
    <property type="entry name" value="GroES-like_sf"/>
</dbReference>
<dbReference type="PANTHER" id="PTHR45348">
    <property type="entry name" value="HYPOTHETICAL OXIDOREDUCTASE (EUROFUNG)"/>
    <property type="match status" value="1"/>
</dbReference>
<evidence type="ECO:0000259" key="5">
    <source>
        <dbReference type="SMART" id="SM00829"/>
    </source>
</evidence>
<evidence type="ECO:0000256" key="2">
    <source>
        <dbReference type="ARBA" id="ARBA00022741"/>
    </source>
</evidence>
<dbReference type="Gene3D" id="3.90.180.10">
    <property type="entry name" value="Medium-chain alcohol dehydrogenases, catalytic domain"/>
    <property type="match status" value="1"/>
</dbReference>
<keyword evidence="4" id="KW-0560">Oxidoreductase</keyword>
<proteinExistence type="inferred from homology"/>
<evidence type="ECO:0000256" key="4">
    <source>
        <dbReference type="ARBA" id="ARBA00023002"/>
    </source>
</evidence>
<dbReference type="CDD" id="cd08249">
    <property type="entry name" value="enoyl_reductase_like"/>
    <property type="match status" value="1"/>
</dbReference>
<evidence type="ECO:0000313" key="6">
    <source>
        <dbReference type="EMBL" id="KAE8415232.1"/>
    </source>
</evidence>
<dbReference type="SUPFAM" id="SSF50129">
    <property type="entry name" value="GroES-like"/>
    <property type="match status" value="1"/>
</dbReference>
<reference evidence="6 7" key="1">
    <citation type="submission" date="2019-04" db="EMBL/GenBank/DDBJ databases">
        <authorList>
            <consortium name="DOE Joint Genome Institute"/>
            <person name="Mondo S."/>
            <person name="Kjaerbolling I."/>
            <person name="Vesth T."/>
            <person name="Frisvad J.C."/>
            <person name="Nybo J.L."/>
            <person name="Theobald S."/>
            <person name="Kildgaard S."/>
            <person name="Isbrandt T."/>
            <person name="Kuo A."/>
            <person name="Sato A."/>
            <person name="Lyhne E.K."/>
            <person name="Kogle M.E."/>
            <person name="Wiebenga A."/>
            <person name="Kun R.S."/>
            <person name="Lubbers R.J."/>
            <person name="Makela M.R."/>
            <person name="Barry K."/>
            <person name="Chovatia M."/>
            <person name="Clum A."/>
            <person name="Daum C."/>
            <person name="Haridas S."/>
            <person name="He G."/>
            <person name="LaButti K."/>
            <person name="Lipzen A."/>
            <person name="Riley R."/>
            <person name="Salamov A."/>
            <person name="Simmons B.A."/>
            <person name="Magnuson J.K."/>
            <person name="Henrissat B."/>
            <person name="Mortensen U.H."/>
            <person name="Larsen T.O."/>
            <person name="Devries R.P."/>
            <person name="Grigoriev I.V."/>
            <person name="Machida M."/>
            <person name="Baker S.E."/>
            <person name="Andersen M.R."/>
            <person name="Cantor M.N."/>
            <person name="Hua S.X."/>
        </authorList>
    </citation>
    <scope>NUCLEOTIDE SEQUENCE [LARGE SCALE GENOMIC DNA]</scope>
    <source>
        <strain evidence="6 7">CBS 117616</strain>
    </source>
</reference>
<keyword evidence="7" id="KW-1185">Reference proteome</keyword>
<name>A0ABQ6WDK1_9EURO</name>
<dbReference type="InterPro" id="IPR013154">
    <property type="entry name" value="ADH-like_N"/>
</dbReference>
<feature type="domain" description="Enoyl reductase (ER)" evidence="5">
    <location>
        <begin position="16"/>
        <end position="354"/>
    </location>
</feature>
<protein>
    <submittedName>
        <fullName evidence="6">GroES-like protein</fullName>
    </submittedName>
</protein>
<dbReference type="EMBL" id="ML735771">
    <property type="protein sequence ID" value="KAE8415232.1"/>
    <property type="molecule type" value="Genomic_DNA"/>
</dbReference>
<dbReference type="InterPro" id="IPR020843">
    <property type="entry name" value="ER"/>
</dbReference>
<dbReference type="Pfam" id="PF08240">
    <property type="entry name" value="ADH_N"/>
    <property type="match status" value="1"/>
</dbReference>